<proteinExistence type="predicted"/>
<organism evidence="1 2">
    <name type="scientific">Athelia psychrophila</name>
    <dbReference type="NCBI Taxonomy" id="1759441"/>
    <lineage>
        <taxon>Eukaryota</taxon>
        <taxon>Fungi</taxon>
        <taxon>Dikarya</taxon>
        <taxon>Basidiomycota</taxon>
        <taxon>Agaricomycotina</taxon>
        <taxon>Agaricomycetes</taxon>
        <taxon>Agaricomycetidae</taxon>
        <taxon>Atheliales</taxon>
        <taxon>Atheliaceae</taxon>
        <taxon>Athelia</taxon>
    </lineage>
</organism>
<sequence>MEGLLAGVATTKSGDLYIASYRGSYSDHGDAQCLRAGGIDECLFVPFELRRPLQLPCC</sequence>
<dbReference type="EMBL" id="KV417667">
    <property type="protein sequence ID" value="KZP11153.1"/>
    <property type="molecule type" value="Genomic_DNA"/>
</dbReference>
<keyword evidence="2" id="KW-1185">Reference proteome</keyword>
<reference evidence="1 2" key="1">
    <citation type="journal article" date="2016" name="Mol. Biol. Evol.">
        <title>Comparative Genomics of Early-Diverging Mushroom-Forming Fungi Provides Insights into the Origins of Lignocellulose Decay Capabilities.</title>
        <authorList>
            <person name="Nagy L.G."/>
            <person name="Riley R."/>
            <person name="Tritt A."/>
            <person name="Adam C."/>
            <person name="Daum C."/>
            <person name="Floudas D."/>
            <person name="Sun H."/>
            <person name="Yadav J.S."/>
            <person name="Pangilinan J."/>
            <person name="Larsson K.H."/>
            <person name="Matsuura K."/>
            <person name="Barry K."/>
            <person name="Labutti K."/>
            <person name="Kuo R."/>
            <person name="Ohm R.A."/>
            <person name="Bhattacharya S.S."/>
            <person name="Shirouzu T."/>
            <person name="Yoshinaga Y."/>
            <person name="Martin F.M."/>
            <person name="Grigoriev I.V."/>
            <person name="Hibbett D.S."/>
        </authorList>
    </citation>
    <scope>NUCLEOTIDE SEQUENCE [LARGE SCALE GENOMIC DNA]</scope>
    <source>
        <strain evidence="1 2">CBS 109695</strain>
    </source>
</reference>
<name>A0A166A1E6_9AGAM</name>
<accession>A0A166A1E6</accession>
<evidence type="ECO:0000313" key="1">
    <source>
        <dbReference type="EMBL" id="KZP11153.1"/>
    </source>
</evidence>
<dbReference type="AlphaFoldDB" id="A0A166A1E6"/>
<protein>
    <submittedName>
        <fullName evidence="1">Uncharacterized protein</fullName>
    </submittedName>
</protein>
<gene>
    <name evidence="1" type="ORF">FIBSPDRAFT_871798</name>
</gene>
<dbReference type="Proteomes" id="UP000076532">
    <property type="component" value="Unassembled WGS sequence"/>
</dbReference>
<evidence type="ECO:0000313" key="2">
    <source>
        <dbReference type="Proteomes" id="UP000076532"/>
    </source>
</evidence>